<keyword evidence="14" id="KW-1185">Reference proteome</keyword>
<dbReference type="GO" id="GO:0016020">
    <property type="term" value="C:membrane"/>
    <property type="evidence" value="ECO:0007669"/>
    <property type="project" value="InterPro"/>
</dbReference>
<evidence type="ECO:0000256" key="6">
    <source>
        <dbReference type="ARBA" id="ARBA00022777"/>
    </source>
</evidence>
<dbReference type="AlphaFoldDB" id="A0A9X2SQP3"/>
<dbReference type="InterPro" id="IPR050482">
    <property type="entry name" value="Sensor_HK_TwoCompSys"/>
</dbReference>
<proteinExistence type="predicted"/>
<keyword evidence="7" id="KW-0067">ATP-binding</keyword>
<dbReference type="InterPro" id="IPR011712">
    <property type="entry name" value="Sig_transdc_His_kin_sub3_dim/P"/>
</dbReference>
<feature type="coiled-coil region" evidence="9">
    <location>
        <begin position="176"/>
        <end position="205"/>
    </location>
</feature>
<evidence type="ECO:0000256" key="5">
    <source>
        <dbReference type="ARBA" id="ARBA00022741"/>
    </source>
</evidence>
<accession>A0A9X2SQP3</accession>
<dbReference type="Pfam" id="PF02518">
    <property type="entry name" value="HATPase_c"/>
    <property type="match status" value="1"/>
</dbReference>
<organism evidence="13 14">
    <name type="scientific">Amycolatopsis iheyensis</name>
    <dbReference type="NCBI Taxonomy" id="2945988"/>
    <lineage>
        <taxon>Bacteria</taxon>
        <taxon>Bacillati</taxon>
        <taxon>Actinomycetota</taxon>
        <taxon>Actinomycetes</taxon>
        <taxon>Pseudonocardiales</taxon>
        <taxon>Pseudonocardiaceae</taxon>
        <taxon>Amycolatopsis</taxon>
    </lineage>
</organism>
<evidence type="ECO:0000256" key="8">
    <source>
        <dbReference type="ARBA" id="ARBA00023012"/>
    </source>
</evidence>
<evidence type="ECO:0000313" key="14">
    <source>
        <dbReference type="Proteomes" id="UP001144096"/>
    </source>
</evidence>
<dbReference type="InterPro" id="IPR036890">
    <property type="entry name" value="HATPase_C_sf"/>
</dbReference>
<dbReference type="GO" id="GO:0046983">
    <property type="term" value="F:protein dimerization activity"/>
    <property type="evidence" value="ECO:0007669"/>
    <property type="project" value="InterPro"/>
</dbReference>
<feature type="transmembrane region" description="Helical" evidence="10">
    <location>
        <begin position="158"/>
        <end position="175"/>
    </location>
</feature>
<evidence type="ECO:0000256" key="4">
    <source>
        <dbReference type="ARBA" id="ARBA00022679"/>
    </source>
</evidence>
<dbReference type="RefSeq" id="WP_257925485.1">
    <property type="nucleotide sequence ID" value="NZ_JAMXQV010000028.1"/>
</dbReference>
<dbReference type="EMBL" id="JAMXQV010000028">
    <property type="protein sequence ID" value="MCR6488920.1"/>
    <property type="molecule type" value="Genomic_DNA"/>
</dbReference>
<dbReference type="SUPFAM" id="SSF55874">
    <property type="entry name" value="ATPase domain of HSP90 chaperone/DNA topoisomerase II/histidine kinase"/>
    <property type="match status" value="1"/>
</dbReference>
<dbReference type="Proteomes" id="UP001144096">
    <property type="component" value="Unassembled WGS sequence"/>
</dbReference>
<name>A0A9X2SQP3_9PSEU</name>
<dbReference type="InterPro" id="IPR003594">
    <property type="entry name" value="HATPase_dom"/>
</dbReference>
<reference evidence="13" key="1">
    <citation type="submission" date="2022-06" db="EMBL/GenBank/DDBJ databases">
        <title>Amycolatopsis iheyaensis sp. nov., a new species of the genus Amycolatopsis isolated from soil in Iheya island, Japan.</title>
        <authorList>
            <person name="Ngamcharungchit C."/>
            <person name="Kanto H."/>
            <person name="Take A."/>
            <person name="Intra B."/>
            <person name="Matsumoto A."/>
            <person name="Panbangred W."/>
            <person name="Inahashi Y."/>
        </authorList>
    </citation>
    <scope>NUCLEOTIDE SEQUENCE</scope>
    <source>
        <strain evidence="13">OK19-0408</strain>
    </source>
</reference>
<evidence type="ECO:0000256" key="2">
    <source>
        <dbReference type="ARBA" id="ARBA00012438"/>
    </source>
</evidence>
<gene>
    <name evidence="13" type="ORF">M8542_39435</name>
</gene>
<comment type="catalytic activity">
    <reaction evidence="1">
        <text>ATP + protein L-histidine = ADP + protein N-phospho-L-histidine.</text>
        <dbReference type="EC" id="2.7.13.3"/>
    </reaction>
</comment>
<sequence>MAGRVRWDEVWRTTRHVLYAGARPEVRARSAGAARLRTAAVVGVGLWSGFLAAQTAPGETAGSALALGLAVASAAPAIVAVRSPLWAWRLLVVLVLATPAAYPALPRLWGWPWSPGLALTAALVFFLVAAAHSQAALVVVGVVSAAAMGVWLGDWRDLALLVALMAAVLLGGNAVRQRRVAERESAEQQRRRAAEETRAAVLEERARIARELHDVVAHHMSVLALRTDSARYRFPGLPDDVRAEFAELTGTAREGMVEMRRLLGVLRTESTGEPVAPQPDGTRVAELAERVRALGTACTVRVHGEFDALPAGVALSAYRIVQEALSNAVRHSPGAAIDVELRVDGGAVHAVVRNAAGGSGRPAGTSGHGLLGMRERAAMLGGRLAAGPTADGGFEVTADLPLDQEENV</sequence>
<feature type="domain" description="Histidine kinase/HSP90-like ATPase" evidence="11">
    <location>
        <begin position="314"/>
        <end position="403"/>
    </location>
</feature>
<feature type="transmembrane region" description="Helical" evidence="10">
    <location>
        <begin position="86"/>
        <end position="105"/>
    </location>
</feature>
<evidence type="ECO:0000256" key="3">
    <source>
        <dbReference type="ARBA" id="ARBA00022553"/>
    </source>
</evidence>
<evidence type="ECO:0000313" key="13">
    <source>
        <dbReference type="EMBL" id="MCR6488920.1"/>
    </source>
</evidence>
<evidence type="ECO:0000259" key="12">
    <source>
        <dbReference type="Pfam" id="PF07730"/>
    </source>
</evidence>
<dbReference type="Pfam" id="PF07730">
    <property type="entry name" value="HisKA_3"/>
    <property type="match status" value="1"/>
</dbReference>
<keyword evidence="9" id="KW-0175">Coiled coil</keyword>
<dbReference type="PANTHER" id="PTHR24421">
    <property type="entry name" value="NITRATE/NITRITE SENSOR PROTEIN NARX-RELATED"/>
    <property type="match status" value="1"/>
</dbReference>
<feature type="transmembrane region" description="Helical" evidence="10">
    <location>
        <begin position="36"/>
        <end position="54"/>
    </location>
</feature>
<protein>
    <recommendedName>
        <fullName evidence="2">histidine kinase</fullName>
        <ecNumber evidence="2">2.7.13.3</ecNumber>
    </recommendedName>
</protein>
<keyword evidence="6 13" id="KW-0418">Kinase</keyword>
<keyword evidence="4" id="KW-0808">Transferase</keyword>
<keyword evidence="10" id="KW-0472">Membrane</keyword>
<dbReference type="PANTHER" id="PTHR24421:SF10">
    <property type="entry name" value="NITRATE_NITRITE SENSOR PROTEIN NARQ"/>
    <property type="match status" value="1"/>
</dbReference>
<keyword evidence="5" id="KW-0547">Nucleotide-binding</keyword>
<dbReference type="GO" id="GO:0005524">
    <property type="term" value="F:ATP binding"/>
    <property type="evidence" value="ECO:0007669"/>
    <property type="project" value="UniProtKB-KW"/>
</dbReference>
<dbReference type="EC" id="2.7.13.3" evidence="2"/>
<dbReference type="CDD" id="cd16917">
    <property type="entry name" value="HATPase_UhpB-NarQ-NarX-like"/>
    <property type="match status" value="1"/>
</dbReference>
<evidence type="ECO:0000256" key="1">
    <source>
        <dbReference type="ARBA" id="ARBA00000085"/>
    </source>
</evidence>
<keyword evidence="10" id="KW-1133">Transmembrane helix</keyword>
<keyword evidence="3" id="KW-0597">Phosphoprotein</keyword>
<comment type="caution">
    <text evidence="13">The sequence shown here is derived from an EMBL/GenBank/DDBJ whole genome shotgun (WGS) entry which is preliminary data.</text>
</comment>
<feature type="domain" description="Signal transduction histidine kinase subgroup 3 dimerisation and phosphoacceptor" evidence="12">
    <location>
        <begin position="204"/>
        <end position="269"/>
    </location>
</feature>
<keyword evidence="8" id="KW-0902">Two-component regulatory system</keyword>
<feature type="transmembrane region" description="Helical" evidence="10">
    <location>
        <begin position="111"/>
        <end position="128"/>
    </location>
</feature>
<evidence type="ECO:0000256" key="9">
    <source>
        <dbReference type="SAM" id="Coils"/>
    </source>
</evidence>
<dbReference type="Gene3D" id="1.20.5.1930">
    <property type="match status" value="1"/>
</dbReference>
<evidence type="ECO:0000259" key="11">
    <source>
        <dbReference type="Pfam" id="PF02518"/>
    </source>
</evidence>
<keyword evidence="10" id="KW-0812">Transmembrane</keyword>
<feature type="transmembrane region" description="Helical" evidence="10">
    <location>
        <begin position="135"/>
        <end position="152"/>
    </location>
</feature>
<dbReference type="Gene3D" id="3.30.565.10">
    <property type="entry name" value="Histidine kinase-like ATPase, C-terminal domain"/>
    <property type="match status" value="1"/>
</dbReference>
<feature type="transmembrane region" description="Helical" evidence="10">
    <location>
        <begin position="60"/>
        <end position="79"/>
    </location>
</feature>
<evidence type="ECO:0000256" key="10">
    <source>
        <dbReference type="SAM" id="Phobius"/>
    </source>
</evidence>
<evidence type="ECO:0000256" key="7">
    <source>
        <dbReference type="ARBA" id="ARBA00022840"/>
    </source>
</evidence>
<dbReference type="GO" id="GO:0000155">
    <property type="term" value="F:phosphorelay sensor kinase activity"/>
    <property type="evidence" value="ECO:0007669"/>
    <property type="project" value="InterPro"/>
</dbReference>